<dbReference type="PANTHER" id="PTHR11533">
    <property type="entry name" value="PROTEASE M1 ZINC METALLOPROTEASE"/>
    <property type="match status" value="1"/>
</dbReference>
<dbReference type="GO" id="GO:0016020">
    <property type="term" value="C:membrane"/>
    <property type="evidence" value="ECO:0007669"/>
    <property type="project" value="TreeGrafter"/>
</dbReference>
<dbReference type="AlphaFoldDB" id="A0A0C2JGN0"/>
<dbReference type="GO" id="GO:0008270">
    <property type="term" value="F:zinc ion binding"/>
    <property type="evidence" value="ECO:0007669"/>
    <property type="project" value="TreeGrafter"/>
</dbReference>
<keyword evidence="3" id="KW-0378">Hydrolase</keyword>
<evidence type="ECO:0000259" key="2">
    <source>
        <dbReference type="Pfam" id="PF11838"/>
    </source>
</evidence>
<dbReference type="GO" id="GO:0042277">
    <property type="term" value="F:peptide binding"/>
    <property type="evidence" value="ECO:0007669"/>
    <property type="project" value="TreeGrafter"/>
</dbReference>
<protein>
    <submittedName>
        <fullName evidence="3">Endoplasmic reticulum aminopeptidase 2</fullName>
    </submittedName>
</protein>
<dbReference type="OrthoDB" id="6020861at2759"/>
<comment type="similarity">
    <text evidence="1">Belongs to the peptidase M1 family.</text>
</comment>
<organism evidence="3 4">
    <name type="scientific">Thelohanellus kitauei</name>
    <name type="common">Myxosporean</name>
    <dbReference type="NCBI Taxonomy" id="669202"/>
    <lineage>
        <taxon>Eukaryota</taxon>
        <taxon>Metazoa</taxon>
        <taxon>Cnidaria</taxon>
        <taxon>Myxozoa</taxon>
        <taxon>Myxosporea</taxon>
        <taxon>Bivalvulida</taxon>
        <taxon>Platysporina</taxon>
        <taxon>Myxobolidae</taxon>
        <taxon>Thelohanellus</taxon>
    </lineage>
</organism>
<dbReference type="GO" id="GO:0005737">
    <property type="term" value="C:cytoplasm"/>
    <property type="evidence" value="ECO:0007669"/>
    <property type="project" value="TreeGrafter"/>
</dbReference>
<evidence type="ECO:0000256" key="1">
    <source>
        <dbReference type="ARBA" id="ARBA00010136"/>
    </source>
</evidence>
<dbReference type="OMA" id="WISKNAM"/>
<name>A0A0C2JGN0_THEKT</name>
<keyword evidence="3" id="KW-0645">Protease</keyword>
<gene>
    <name evidence="3" type="ORF">RF11_10785</name>
</gene>
<dbReference type="EMBL" id="JWZT01002857">
    <property type="protein sequence ID" value="KII68428.1"/>
    <property type="molecule type" value="Genomic_DNA"/>
</dbReference>
<keyword evidence="4" id="KW-1185">Reference proteome</keyword>
<dbReference type="Gene3D" id="2.60.40.1910">
    <property type="match status" value="1"/>
</dbReference>
<evidence type="ECO:0000313" key="4">
    <source>
        <dbReference type="Proteomes" id="UP000031668"/>
    </source>
</evidence>
<dbReference type="GO" id="GO:0043171">
    <property type="term" value="P:peptide catabolic process"/>
    <property type="evidence" value="ECO:0007669"/>
    <property type="project" value="TreeGrafter"/>
</dbReference>
<keyword evidence="3" id="KW-0031">Aminopeptidase</keyword>
<feature type="domain" description="ERAP1-like C-terminal" evidence="2">
    <location>
        <begin position="41"/>
        <end position="355"/>
    </location>
</feature>
<dbReference type="PANTHER" id="PTHR11533:SF299">
    <property type="entry name" value="AMINOPEPTIDASE"/>
    <property type="match status" value="1"/>
</dbReference>
<dbReference type="GO" id="GO:0005615">
    <property type="term" value="C:extracellular space"/>
    <property type="evidence" value="ECO:0007669"/>
    <property type="project" value="TreeGrafter"/>
</dbReference>
<proteinExistence type="inferred from homology"/>
<dbReference type="GO" id="GO:0070006">
    <property type="term" value="F:metalloaminopeptidase activity"/>
    <property type="evidence" value="ECO:0007669"/>
    <property type="project" value="TreeGrafter"/>
</dbReference>
<accession>A0A0C2JGN0</accession>
<dbReference type="Proteomes" id="UP000031668">
    <property type="component" value="Unassembled WGS sequence"/>
</dbReference>
<dbReference type="InterPro" id="IPR050344">
    <property type="entry name" value="Peptidase_M1_aminopeptidases"/>
</dbReference>
<sequence length="379" mass="44295">MTSPMAWIVPIIYITASDHSPKLVWLKGKEDYVMLSTKDEWVKINYRFGSYYRSHYDEESIIQLSHDLFKNNSILHPMDKLSIVTDMMALLRIGKLNISAVLFHCDHLKKETELYLMSQFFFDLKYIYRLIIDIEEIRTKFENYSIGFSRPIIQRLGYDLHDDHSTRSLQTLAISVSVGFNEKETLDRARTAFKKYIDEKTPIDPDILTVYACGYIKLSTDQEWEQMLQLFISTSDTIEKGIYRTALSCSKSVLIKRLLNMTLNQTIIEIEDSMDIILDVSRSPLGANLAWNFVKQNWKRIKDQMSDDPHSFLHIISSAAGRLKTLNDLNDVKALKKRNKVEFLNSAFEEALESIGNNIYWISKNAMELQRYLDNYKWT</sequence>
<dbReference type="GO" id="GO:0006508">
    <property type="term" value="P:proteolysis"/>
    <property type="evidence" value="ECO:0007669"/>
    <property type="project" value="TreeGrafter"/>
</dbReference>
<reference evidence="3 4" key="1">
    <citation type="journal article" date="2014" name="Genome Biol. Evol.">
        <title>The genome of the myxosporean Thelohanellus kitauei shows adaptations to nutrient acquisition within its fish host.</title>
        <authorList>
            <person name="Yang Y."/>
            <person name="Xiong J."/>
            <person name="Zhou Z."/>
            <person name="Huo F."/>
            <person name="Miao W."/>
            <person name="Ran C."/>
            <person name="Liu Y."/>
            <person name="Zhang J."/>
            <person name="Feng J."/>
            <person name="Wang M."/>
            <person name="Wang M."/>
            <person name="Wang L."/>
            <person name="Yao B."/>
        </authorList>
    </citation>
    <scope>NUCLEOTIDE SEQUENCE [LARGE SCALE GENOMIC DNA]</scope>
    <source>
        <strain evidence="3">Wuqing</strain>
    </source>
</reference>
<comment type="caution">
    <text evidence="3">The sequence shown here is derived from an EMBL/GenBank/DDBJ whole genome shotgun (WGS) entry which is preliminary data.</text>
</comment>
<dbReference type="InterPro" id="IPR024571">
    <property type="entry name" value="ERAP1-like_C_dom"/>
</dbReference>
<dbReference type="Gene3D" id="1.25.50.20">
    <property type="match status" value="1"/>
</dbReference>
<evidence type="ECO:0000313" key="3">
    <source>
        <dbReference type="EMBL" id="KII68428.1"/>
    </source>
</evidence>
<dbReference type="Pfam" id="PF11838">
    <property type="entry name" value="ERAP1_C"/>
    <property type="match status" value="1"/>
</dbReference>